<keyword evidence="2" id="KW-1185">Reference proteome</keyword>
<organism evidence="1 2">
    <name type="scientific">Apiospora hydei</name>
    <dbReference type="NCBI Taxonomy" id="1337664"/>
    <lineage>
        <taxon>Eukaryota</taxon>
        <taxon>Fungi</taxon>
        <taxon>Dikarya</taxon>
        <taxon>Ascomycota</taxon>
        <taxon>Pezizomycotina</taxon>
        <taxon>Sordariomycetes</taxon>
        <taxon>Xylariomycetidae</taxon>
        <taxon>Amphisphaeriales</taxon>
        <taxon>Apiosporaceae</taxon>
        <taxon>Apiospora</taxon>
    </lineage>
</organism>
<comment type="caution">
    <text evidence="1">The sequence shown here is derived from an EMBL/GenBank/DDBJ whole genome shotgun (WGS) entry which is preliminary data.</text>
</comment>
<proteinExistence type="predicted"/>
<sequence>MPPIYVRIVGRRGMFKLPRIQEVNPVTWGFGTSLAIWFMSNGPKSSNAPLTIPEIQRRFDFAARNRAIGEVGFPAIHQRMREQAVQVYRQLPFYKEYASSFVYELLAPFLSFWSRPR</sequence>
<reference evidence="1 2" key="1">
    <citation type="submission" date="2023-01" db="EMBL/GenBank/DDBJ databases">
        <title>Analysis of 21 Apiospora genomes using comparative genomics revels a genus with tremendous synthesis potential of carbohydrate active enzymes and secondary metabolites.</title>
        <authorList>
            <person name="Sorensen T."/>
        </authorList>
    </citation>
    <scope>NUCLEOTIDE SEQUENCE [LARGE SCALE GENOMIC DNA]</scope>
    <source>
        <strain evidence="1 2">CBS 114990</strain>
    </source>
</reference>
<name>A0ABR1VIV8_9PEZI</name>
<gene>
    <name evidence="1" type="ORF">PG997_011373</name>
</gene>
<accession>A0ABR1VIV8</accession>
<dbReference type="Proteomes" id="UP001433268">
    <property type="component" value="Unassembled WGS sequence"/>
</dbReference>
<protein>
    <submittedName>
        <fullName evidence="1">Uncharacterized protein</fullName>
    </submittedName>
</protein>
<dbReference type="EMBL" id="JAQQWN010000008">
    <property type="protein sequence ID" value="KAK8071170.1"/>
    <property type="molecule type" value="Genomic_DNA"/>
</dbReference>
<dbReference type="RefSeq" id="XP_066664978.1">
    <property type="nucleotide sequence ID" value="XM_066815688.1"/>
</dbReference>
<evidence type="ECO:0000313" key="1">
    <source>
        <dbReference type="EMBL" id="KAK8071170.1"/>
    </source>
</evidence>
<evidence type="ECO:0000313" key="2">
    <source>
        <dbReference type="Proteomes" id="UP001433268"/>
    </source>
</evidence>
<dbReference type="GeneID" id="92048748"/>